<sequence length="124" mass="13876">MASQRPGLSCTQPFPSTAPLPSPPAPSTETDPLVKRPRLSSKEQAVEEESDIKRTILELPHLGNLLNELRCHECHSDERLQLATPSRYGMAVKIEAVCRNVKKYWQAGTPRHGMRHLQANQSLL</sequence>
<keyword evidence="3" id="KW-1185">Reference proteome</keyword>
<evidence type="ECO:0000256" key="1">
    <source>
        <dbReference type="SAM" id="MobiDB-lite"/>
    </source>
</evidence>
<feature type="region of interest" description="Disordered" evidence="1">
    <location>
        <begin position="1"/>
        <end position="51"/>
    </location>
</feature>
<accession>A0AAV4GJ88</accession>
<evidence type="ECO:0000313" key="2">
    <source>
        <dbReference type="EMBL" id="GFR85502.1"/>
    </source>
</evidence>
<name>A0AAV4GJ88_9GAST</name>
<comment type="caution">
    <text evidence="2">The sequence shown here is derived from an EMBL/GenBank/DDBJ whole genome shotgun (WGS) entry which is preliminary data.</text>
</comment>
<gene>
    <name evidence="2" type="ORF">ElyMa_002443000</name>
</gene>
<feature type="compositionally biased region" description="Basic and acidic residues" evidence="1">
    <location>
        <begin position="40"/>
        <end position="51"/>
    </location>
</feature>
<proteinExistence type="predicted"/>
<dbReference type="AlphaFoldDB" id="A0AAV4GJ88"/>
<evidence type="ECO:0000313" key="3">
    <source>
        <dbReference type="Proteomes" id="UP000762676"/>
    </source>
</evidence>
<dbReference type="Proteomes" id="UP000762676">
    <property type="component" value="Unassembled WGS sequence"/>
</dbReference>
<organism evidence="2 3">
    <name type="scientific">Elysia marginata</name>
    <dbReference type="NCBI Taxonomy" id="1093978"/>
    <lineage>
        <taxon>Eukaryota</taxon>
        <taxon>Metazoa</taxon>
        <taxon>Spiralia</taxon>
        <taxon>Lophotrochozoa</taxon>
        <taxon>Mollusca</taxon>
        <taxon>Gastropoda</taxon>
        <taxon>Heterobranchia</taxon>
        <taxon>Euthyneura</taxon>
        <taxon>Panpulmonata</taxon>
        <taxon>Sacoglossa</taxon>
        <taxon>Placobranchoidea</taxon>
        <taxon>Plakobranchidae</taxon>
        <taxon>Elysia</taxon>
    </lineage>
</organism>
<feature type="compositionally biased region" description="Pro residues" evidence="1">
    <location>
        <begin position="16"/>
        <end position="26"/>
    </location>
</feature>
<dbReference type="EMBL" id="BMAT01005018">
    <property type="protein sequence ID" value="GFR85502.1"/>
    <property type="molecule type" value="Genomic_DNA"/>
</dbReference>
<protein>
    <submittedName>
        <fullName evidence="2">Uncharacterized protein</fullName>
    </submittedName>
</protein>
<reference evidence="2 3" key="1">
    <citation type="journal article" date="2021" name="Elife">
        <title>Chloroplast acquisition without the gene transfer in kleptoplastic sea slugs, Plakobranchus ocellatus.</title>
        <authorList>
            <person name="Maeda T."/>
            <person name="Takahashi S."/>
            <person name="Yoshida T."/>
            <person name="Shimamura S."/>
            <person name="Takaki Y."/>
            <person name="Nagai Y."/>
            <person name="Toyoda A."/>
            <person name="Suzuki Y."/>
            <person name="Arimoto A."/>
            <person name="Ishii H."/>
            <person name="Satoh N."/>
            <person name="Nishiyama T."/>
            <person name="Hasebe M."/>
            <person name="Maruyama T."/>
            <person name="Minagawa J."/>
            <person name="Obokata J."/>
            <person name="Shigenobu S."/>
        </authorList>
    </citation>
    <scope>NUCLEOTIDE SEQUENCE [LARGE SCALE GENOMIC DNA]</scope>
</reference>